<dbReference type="GO" id="GO:0016477">
    <property type="term" value="P:cell migration"/>
    <property type="evidence" value="ECO:0007669"/>
    <property type="project" value="TreeGrafter"/>
</dbReference>
<evidence type="ECO:0000256" key="2">
    <source>
        <dbReference type="ARBA" id="ARBA00010260"/>
    </source>
</evidence>
<feature type="region of interest" description="Disordered" evidence="13">
    <location>
        <begin position="271"/>
        <end position="296"/>
    </location>
</feature>
<keyword evidence="5" id="KW-0732">Signal</keyword>
<evidence type="ECO:0000256" key="8">
    <source>
        <dbReference type="ARBA" id="ARBA00023180"/>
    </source>
</evidence>
<feature type="region of interest" description="Disordered" evidence="13">
    <location>
        <begin position="398"/>
        <end position="463"/>
    </location>
</feature>
<sequence>MLHHHTRSVRGVLHTTSETFQEHIINLLDQSEEKTLNVFSQVYRRMLPLSKELIGNLYTHIRSYFTAASDSEPDQHLQVFFYNLFPIAYHRAVHLNNGDLPEFYIECLKKSFDDLKPFGDIPKELSKSLTQSLDAGRLFIDVLQKAGEVLDEADKLDSLTLIPACRTHLLKMTYCKQCHGHAPSSVKACHGYCKNVIRGCLAQFLGVLDGPWSNVAEAIEAFVSSSIFSENGVISVIKGLDTKLSEAIMRAMQNGPDLEKKIKKACGTPELLPAKNESSGEPRSTQTSPAKWSTPPDPQFINFLSTIEKSRYFYSKTGDNLCEEGEYQRSEQHCWTGDSIGDYTNEVLPIGMDSQRYNPEIPLTTQPAYSEAARVNTLVDRLIKLRSMIVNTLPSNSRSYSDIQSDMARHDEEGSGARVDEFDDDDTAGSGSGSGELTPPPFDGAVSPTSPSSRSETTGSSPSLTSFISVLQILVVYAIVSFLSH</sequence>
<proteinExistence type="inferred from homology"/>
<keyword evidence="6 12" id="KW-0654">Proteoglycan</keyword>
<comment type="subcellular location">
    <subcellularLocation>
        <location evidence="1 12">Cell membrane</location>
        <topology evidence="1 12">Lipid-anchor</topology>
        <topology evidence="1 12">GPI-anchor</topology>
    </subcellularLocation>
</comment>
<comment type="similarity">
    <text evidence="2 11">Belongs to the glypican family.</text>
</comment>
<keyword evidence="8" id="KW-0325">Glycoprotein</keyword>
<keyword evidence="3" id="KW-1003">Cell membrane</keyword>
<evidence type="ECO:0000256" key="5">
    <source>
        <dbReference type="ARBA" id="ARBA00022729"/>
    </source>
</evidence>
<evidence type="ECO:0000256" key="12">
    <source>
        <dbReference type="RuleBase" id="RU003519"/>
    </source>
</evidence>
<dbReference type="GO" id="GO:0005886">
    <property type="term" value="C:plasma membrane"/>
    <property type="evidence" value="ECO:0007669"/>
    <property type="project" value="UniProtKB-SubCell"/>
</dbReference>
<dbReference type="FunCoup" id="A0A7R8YRT1">
    <property type="interactions" value="157"/>
</dbReference>
<dbReference type="GO" id="GO:0005576">
    <property type="term" value="C:extracellular region"/>
    <property type="evidence" value="ECO:0007669"/>
    <property type="project" value="TreeGrafter"/>
</dbReference>
<evidence type="ECO:0000256" key="9">
    <source>
        <dbReference type="ARBA" id="ARBA00023207"/>
    </source>
</evidence>
<organism evidence="14 15">
    <name type="scientific">Hermetia illucens</name>
    <name type="common">Black soldier fly</name>
    <dbReference type="NCBI Taxonomy" id="343691"/>
    <lineage>
        <taxon>Eukaryota</taxon>
        <taxon>Metazoa</taxon>
        <taxon>Ecdysozoa</taxon>
        <taxon>Arthropoda</taxon>
        <taxon>Hexapoda</taxon>
        <taxon>Insecta</taxon>
        <taxon>Pterygota</taxon>
        <taxon>Neoptera</taxon>
        <taxon>Endopterygota</taxon>
        <taxon>Diptera</taxon>
        <taxon>Brachycera</taxon>
        <taxon>Stratiomyomorpha</taxon>
        <taxon>Stratiomyidae</taxon>
        <taxon>Hermetiinae</taxon>
        <taxon>Hermetia</taxon>
    </lineage>
</organism>
<reference evidence="14 15" key="1">
    <citation type="submission" date="2020-11" db="EMBL/GenBank/DDBJ databases">
        <authorList>
            <person name="Wallbank WR R."/>
            <person name="Pardo Diaz C."/>
            <person name="Kozak K."/>
            <person name="Martin S."/>
            <person name="Jiggins C."/>
            <person name="Moest M."/>
            <person name="Warren A I."/>
            <person name="Generalovic N T."/>
            <person name="Byers J.R.P. K."/>
            <person name="Montejo-Kovacevich G."/>
            <person name="Yen C E."/>
        </authorList>
    </citation>
    <scope>NUCLEOTIDE SEQUENCE [LARGE SCALE GENOMIC DNA]</scope>
</reference>
<evidence type="ECO:0000313" key="14">
    <source>
        <dbReference type="EMBL" id="CAD7081840.1"/>
    </source>
</evidence>
<gene>
    <name evidence="14" type="ORF">HERILL_LOCUS4928</name>
</gene>
<dbReference type="OrthoDB" id="6380619at2759"/>
<feature type="compositionally biased region" description="Low complexity" evidence="13">
    <location>
        <begin position="447"/>
        <end position="463"/>
    </location>
</feature>
<evidence type="ECO:0000256" key="6">
    <source>
        <dbReference type="ARBA" id="ARBA00022974"/>
    </source>
</evidence>
<comment type="function">
    <text evidence="12">Cell surface proteoglycan.</text>
</comment>
<feature type="compositionally biased region" description="Polar residues" evidence="13">
    <location>
        <begin position="276"/>
        <end position="291"/>
    </location>
</feature>
<keyword evidence="10 12" id="KW-0449">Lipoprotein</keyword>
<evidence type="ECO:0000256" key="4">
    <source>
        <dbReference type="ARBA" id="ARBA00022622"/>
    </source>
</evidence>
<evidence type="ECO:0000256" key="13">
    <source>
        <dbReference type="SAM" id="MobiDB-lite"/>
    </source>
</evidence>
<protein>
    <submittedName>
        <fullName evidence="14">Uncharacterized protein</fullName>
    </submittedName>
</protein>
<keyword evidence="4 12" id="KW-0336">GPI-anchor</keyword>
<dbReference type="PANTHER" id="PTHR10822">
    <property type="entry name" value="GLYPICAN"/>
    <property type="match status" value="1"/>
</dbReference>
<name>A0A7R8YRT1_HERIL</name>
<keyword evidence="15" id="KW-1185">Reference proteome</keyword>
<evidence type="ECO:0000313" key="15">
    <source>
        <dbReference type="Proteomes" id="UP000594454"/>
    </source>
</evidence>
<dbReference type="GO" id="GO:0098552">
    <property type="term" value="C:side of membrane"/>
    <property type="evidence" value="ECO:0007669"/>
    <property type="project" value="UniProtKB-KW"/>
</dbReference>
<evidence type="ECO:0000256" key="1">
    <source>
        <dbReference type="ARBA" id="ARBA00004609"/>
    </source>
</evidence>
<keyword evidence="7 12" id="KW-0472">Membrane</keyword>
<dbReference type="InterPro" id="IPR001863">
    <property type="entry name" value="Glypican"/>
</dbReference>
<feature type="compositionally biased region" description="Basic and acidic residues" evidence="13">
    <location>
        <begin position="407"/>
        <end position="420"/>
    </location>
</feature>
<dbReference type="PANTHER" id="PTHR10822:SF29">
    <property type="entry name" value="DIVISION ABNORMALLY DELAYED PROTEIN"/>
    <property type="match status" value="1"/>
</dbReference>
<dbReference type="Proteomes" id="UP000594454">
    <property type="component" value="Chromosome 2"/>
</dbReference>
<dbReference type="GO" id="GO:1905475">
    <property type="term" value="P:regulation of protein localization to membrane"/>
    <property type="evidence" value="ECO:0007669"/>
    <property type="project" value="TreeGrafter"/>
</dbReference>
<evidence type="ECO:0000256" key="10">
    <source>
        <dbReference type="ARBA" id="ARBA00023288"/>
    </source>
</evidence>
<dbReference type="GO" id="GO:0090263">
    <property type="term" value="P:positive regulation of canonical Wnt signaling pathway"/>
    <property type="evidence" value="ECO:0007669"/>
    <property type="project" value="TreeGrafter"/>
</dbReference>
<dbReference type="InParanoid" id="A0A7R8YRT1"/>
<dbReference type="Pfam" id="PF01153">
    <property type="entry name" value="Glypican"/>
    <property type="match status" value="1"/>
</dbReference>
<dbReference type="EMBL" id="LR899010">
    <property type="protein sequence ID" value="CAD7081840.1"/>
    <property type="molecule type" value="Genomic_DNA"/>
</dbReference>
<dbReference type="GO" id="GO:0009986">
    <property type="term" value="C:cell surface"/>
    <property type="evidence" value="ECO:0007669"/>
    <property type="project" value="TreeGrafter"/>
</dbReference>
<dbReference type="AlphaFoldDB" id="A0A7R8YRT1"/>
<keyword evidence="9 12" id="KW-0357">Heparan sulfate</keyword>
<accession>A0A7R8YRT1</accession>
<evidence type="ECO:0000256" key="11">
    <source>
        <dbReference type="RuleBase" id="RU003518"/>
    </source>
</evidence>
<evidence type="ECO:0000256" key="7">
    <source>
        <dbReference type="ARBA" id="ARBA00023136"/>
    </source>
</evidence>
<evidence type="ECO:0000256" key="3">
    <source>
        <dbReference type="ARBA" id="ARBA00022475"/>
    </source>
</evidence>